<keyword evidence="1" id="KW-0812">Transmembrane</keyword>
<protein>
    <submittedName>
        <fullName evidence="2">Uncharacterized protein</fullName>
    </submittedName>
</protein>
<dbReference type="AlphaFoldDB" id="A0A7S1FFY5"/>
<accession>A0A7S1FFY5</accession>
<name>A0A7S1FFY5_NOCSC</name>
<feature type="transmembrane region" description="Helical" evidence="1">
    <location>
        <begin position="48"/>
        <end position="70"/>
    </location>
</feature>
<dbReference type="EMBL" id="HBFQ01057004">
    <property type="protein sequence ID" value="CAD8866116.1"/>
    <property type="molecule type" value="Transcribed_RNA"/>
</dbReference>
<evidence type="ECO:0000313" key="2">
    <source>
        <dbReference type="EMBL" id="CAD8866116.1"/>
    </source>
</evidence>
<proteinExistence type="predicted"/>
<sequence>MIWILFDILNVLTSPYFWYTVAAVVVLCVISALIYSYREQLEEIATSILDVVAVIGNTVVACGSGIFYVIKNCAYPIKEGVIDTCTYLEGFHKPYMRRTPIATVPGFSYTDVSGPAVPGFSY</sequence>
<keyword evidence="1" id="KW-0472">Membrane</keyword>
<gene>
    <name evidence="2" type="ORF">NSCI0253_LOCUS40471</name>
</gene>
<organism evidence="2">
    <name type="scientific">Noctiluca scintillans</name>
    <name type="common">Sea sparkle</name>
    <name type="synonym">Red tide dinoflagellate</name>
    <dbReference type="NCBI Taxonomy" id="2966"/>
    <lineage>
        <taxon>Eukaryota</taxon>
        <taxon>Sar</taxon>
        <taxon>Alveolata</taxon>
        <taxon>Dinophyceae</taxon>
        <taxon>Noctilucales</taxon>
        <taxon>Noctilucaceae</taxon>
        <taxon>Noctiluca</taxon>
    </lineage>
</organism>
<reference evidence="2" key="1">
    <citation type="submission" date="2021-01" db="EMBL/GenBank/DDBJ databases">
        <authorList>
            <person name="Corre E."/>
            <person name="Pelletier E."/>
            <person name="Niang G."/>
            <person name="Scheremetjew M."/>
            <person name="Finn R."/>
            <person name="Kale V."/>
            <person name="Holt S."/>
            <person name="Cochrane G."/>
            <person name="Meng A."/>
            <person name="Brown T."/>
            <person name="Cohen L."/>
        </authorList>
    </citation>
    <scope>NUCLEOTIDE SEQUENCE</scope>
</reference>
<feature type="transmembrane region" description="Helical" evidence="1">
    <location>
        <begin position="16"/>
        <end position="36"/>
    </location>
</feature>
<evidence type="ECO:0000256" key="1">
    <source>
        <dbReference type="SAM" id="Phobius"/>
    </source>
</evidence>
<keyword evidence="1" id="KW-1133">Transmembrane helix</keyword>